<dbReference type="OrthoDB" id="785623at2"/>
<dbReference type="AlphaFoldDB" id="A0A5C5XRM6"/>
<evidence type="ECO:0000313" key="3">
    <source>
        <dbReference type="Proteomes" id="UP000316095"/>
    </source>
</evidence>
<comment type="caution">
    <text evidence="2">The sequence shown here is derived from an EMBL/GenBank/DDBJ whole genome shotgun (WGS) entry which is preliminary data.</text>
</comment>
<dbReference type="Proteomes" id="UP000316095">
    <property type="component" value="Unassembled WGS sequence"/>
</dbReference>
<organism evidence="2 3">
    <name type="scientific">Rubinisphaera italica</name>
    <dbReference type="NCBI Taxonomy" id="2527969"/>
    <lineage>
        <taxon>Bacteria</taxon>
        <taxon>Pseudomonadati</taxon>
        <taxon>Planctomycetota</taxon>
        <taxon>Planctomycetia</taxon>
        <taxon>Planctomycetales</taxon>
        <taxon>Planctomycetaceae</taxon>
        <taxon>Rubinisphaera</taxon>
    </lineage>
</organism>
<dbReference type="GO" id="GO:0004518">
    <property type="term" value="F:nuclease activity"/>
    <property type="evidence" value="ECO:0007669"/>
    <property type="project" value="InterPro"/>
</dbReference>
<keyword evidence="3" id="KW-1185">Reference proteome</keyword>
<reference evidence="2 3" key="1">
    <citation type="submission" date="2019-02" db="EMBL/GenBank/DDBJ databases">
        <title>Deep-cultivation of Planctomycetes and their phenomic and genomic characterization uncovers novel biology.</title>
        <authorList>
            <person name="Wiegand S."/>
            <person name="Jogler M."/>
            <person name="Boedeker C."/>
            <person name="Pinto D."/>
            <person name="Vollmers J."/>
            <person name="Rivas-Marin E."/>
            <person name="Kohn T."/>
            <person name="Peeters S.H."/>
            <person name="Heuer A."/>
            <person name="Rast P."/>
            <person name="Oberbeckmann S."/>
            <person name="Bunk B."/>
            <person name="Jeske O."/>
            <person name="Meyerdierks A."/>
            <person name="Storesund J.E."/>
            <person name="Kallscheuer N."/>
            <person name="Luecker S."/>
            <person name="Lage O.M."/>
            <person name="Pohl T."/>
            <person name="Merkel B.J."/>
            <person name="Hornburger P."/>
            <person name="Mueller R.-W."/>
            <person name="Bruemmer F."/>
            <person name="Labrenz M."/>
            <person name="Spormann A.M."/>
            <person name="Op Den Camp H."/>
            <person name="Overmann J."/>
            <person name="Amann R."/>
            <person name="Jetten M.S.M."/>
            <person name="Mascher T."/>
            <person name="Medema M.H."/>
            <person name="Devos D.P."/>
            <person name="Kaster A.-K."/>
            <person name="Ovreas L."/>
            <person name="Rohde M."/>
            <person name="Galperin M.Y."/>
            <person name="Jogler C."/>
        </authorList>
    </citation>
    <scope>NUCLEOTIDE SEQUENCE [LARGE SCALE GENOMIC DNA]</scope>
    <source>
        <strain evidence="2 3">Pan54</strain>
    </source>
</reference>
<proteinExistence type="predicted"/>
<evidence type="ECO:0000259" key="1">
    <source>
        <dbReference type="Pfam" id="PF14130"/>
    </source>
</evidence>
<feature type="domain" description="CD-NTase associated protein 4-like DNA endonuclease" evidence="1">
    <location>
        <begin position="18"/>
        <end position="228"/>
    </location>
</feature>
<dbReference type="RefSeq" id="WP_146506099.1">
    <property type="nucleotide sequence ID" value="NZ_SJPG01000001.1"/>
</dbReference>
<dbReference type="Pfam" id="PF14130">
    <property type="entry name" value="Cap4_nuclease"/>
    <property type="match status" value="1"/>
</dbReference>
<evidence type="ECO:0000313" key="2">
    <source>
        <dbReference type="EMBL" id="TWT64382.1"/>
    </source>
</evidence>
<protein>
    <recommendedName>
        <fullName evidence="1">CD-NTase associated protein 4-like DNA endonuclease domain-containing protein</fullName>
    </recommendedName>
</protein>
<gene>
    <name evidence="2" type="ORF">Pan54_51440</name>
</gene>
<sequence>MADDSSFNSIHDLAPLERGGVEARKGFEFQDHVAVSLLIEMLTGNEISEVWCETHDDLTMIWNDGVEDAVEFVQVKALAIGQLWSVAKLTERERKKKKAISSSSILERSLANDRCDETTTFRLVTTLPPNEELAFLHLRFDAPDRKDKNLSELVADLKKRLDDYKSLKKNGVEYWLKRTTWEVHQSESSLSATNKLALHQHIVSLGHNLFPDEINEIYLALLSEARHAATANWGSNPDQKKIKKSSLASWLQKEVDARRSPPAVAGKRLEDKLEHAGLAKGDITACVESRHQYLVERYKPKYLNVSEMQRVENEVSATLLALRANLDAGVINDDGVAFHAECLNHIGVLQSSFGKSPPPISLMQGCMYNIADRCVHRFRRAST</sequence>
<accession>A0A5C5XRM6</accession>
<dbReference type="EMBL" id="SJPG01000001">
    <property type="protein sequence ID" value="TWT64382.1"/>
    <property type="molecule type" value="Genomic_DNA"/>
</dbReference>
<name>A0A5C5XRM6_9PLAN</name>
<dbReference type="InterPro" id="IPR025382">
    <property type="entry name" value="Cap4-like_endonuclease_dom"/>
</dbReference>